<dbReference type="NCBIfam" id="TIGR00011">
    <property type="entry name" value="YbaK_EbsC"/>
    <property type="match status" value="1"/>
</dbReference>
<gene>
    <name evidence="6" type="primary">ybaK</name>
    <name evidence="6" type="ORF">OE104_06685</name>
</gene>
<dbReference type="EMBL" id="CP106878">
    <property type="protein sequence ID" value="WAA11266.1"/>
    <property type="molecule type" value="Genomic_DNA"/>
</dbReference>
<reference evidence="6" key="1">
    <citation type="submission" date="2022-09" db="EMBL/GenBank/DDBJ databases">
        <title>Complete Genomes of Fervidibacillus albus and Fervidibacillus halotolerans isolated from tidal flat sediments.</title>
        <authorList>
            <person name="Kwon K.K."/>
            <person name="Yang S.-H."/>
            <person name="Park M.J."/>
            <person name="Oh H.-M."/>
        </authorList>
    </citation>
    <scope>NUCLEOTIDE SEQUENCE</scope>
    <source>
        <strain evidence="6">MEBiC13591</strain>
    </source>
</reference>
<dbReference type="GO" id="GO:0016829">
    <property type="term" value="F:lyase activity"/>
    <property type="evidence" value="ECO:0007669"/>
    <property type="project" value="UniProtKB-KW"/>
</dbReference>
<evidence type="ECO:0000256" key="4">
    <source>
        <dbReference type="PIRNR" id="PIRNR006181"/>
    </source>
</evidence>
<dbReference type="EC" id="4.2.-.-" evidence="4"/>
<dbReference type="SUPFAM" id="SSF55826">
    <property type="entry name" value="YbaK/ProRS associated domain"/>
    <property type="match status" value="1"/>
</dbReference>
<dbReference type="Pfam" id="PF04073">
    <property type="entry name" value="tRNA_edit"/>
    <property type="match status" value="1"/>
</dbReference>
<keyword evidence="3 4" id="KW-0456">Lyase</keyword>
<dbReference type="PIRSF" id="PIRSF006181">
    <property type="entry name" value="EbsC_YbaK"/>
    <property type="match status" value="1"/>
</dbReference>
<sequence>MRMLDREHIEYDVYTYEKTDDAIDGVSVAEKIGKDANVVYKTLVAQGESREIYVFIIPVAHELDLKRAAKATGEKNIQLIPVSDLKKWTGYIRGGCSPIGMKKNYQTFIDESAEQRKKIVVSGGKIGIQMELSVEDLVKVTNGEVTDLIR</sequence>
<dbReference type="RefSeq" id="WP_275419092.1">
    <property type="nucleotide sequence ID" value="NZ_CP106878.1"/>
</dbReference>
<accession>A0A9E8RX15</accession>
<comment type="similarity">
    <text evidence="1 4">Belongs to the prolyl-tRNA editing family. YbaK/EbsC subfamily.</text>
</comment>
<evidence type="ECO:0000259" key="5">
    <source>
        <dbReference type="Pfam" id="PF04073"/>
    </source>
</evidence>
<feature type="domain" description="YbaK/aminoacyl-tRNA synthetase-associated" evidence="5">
    <location>
        <begin position="28"/>
        <end position="139"/>
    </location>
</feature>
<evidence type="ECO:0000313" key="7">
    <source>
        <dbReference type="Proteomes" id="UP001164718"/>
    </source>
</evidence>
<evidence type="ECO:0000256" key="1">
    <source>
        <dbReference type="ARBA" id="ARBA00009798"/>
    </source>
</evidence>
<organism evidence="6 7">
    <name type="scientific">Fervidibacillus albus</name>
    <dbReference type="NCBI Taxonomy" id="2980026"/>
    <lineage>
        <taxon>Bacteria</taxon>
        <taxon>Bacillati</taxon>
        <taxon>Bacillota</taxon>
        <taxon>Bacilli</taxon>
        <taxon>Bacillales</taxon>
        <taxon>Bacillaceae</taxon>
        <taxon>Fervidibacillus</taxon>
    </lineage>
</organism>
<keyword evidence="7" id="KW-1185">Reference proteome</keyword>
<dbReference type="Proteomes" id="UP001164718">
    <property type="component" value="Chromosome"/>
</dbReference>
<evidence type="ECO:0000256" key="2">
    <source>
        <dbReference type="ARBA" id="ARBA00022917"/>
    </source>
</evidence>
<dbReference type="KEGG" id="faf:OE104_06685"/>
<dbReference type="AlphaFoldDB" id="A0A9E8RX15"/>
<keyword evidence="2 4" id="KW-0648">Protein biosynthesis</keyword>
<dbReference type="InterPro" id="IPR007214">
    <property type="entry name" value="YbaK/aa-tRNA-synth-assoc-dom"/>
</dbReference>
<dbReference type="GO" id="GO:0006412">
    <property type="term" value="P:translation"/>
    <property type="evidence" value="ECO:0007669"/>
    <property type="project" value="UniProtKB-KW"/>
</dbReference>
<dbReference type="InterPro" id="IPR036754">
    <property type="entry name" value="YbaK/aa-tRNA-synt-asso_dom_sf"/>
</dbReference>
<dbReference type="Gene3D" id="3.90.960.10">
    <property type="entry name" value="YbaK/aminoacyl-tRNA synthetase-associated domain"/>
    <property type="match status" value="1"/>
</dbReference>
<evidence type="ECO:0000256" key="3">
    <source>
        <dbReference type="ARBA" id="ARBA00023239"/>
    </source>
</evidence>
<evidence type="ECO:0000313" key="6">
    <source>
        <dbReference type="EMBL" id="WAA11266.1"/>
    </source>
</evidence>
<dbReference type="GO" id="GO:0002161">
    <property type="term" value="F:aminoacyl-tRNA deacylase activity"/>
    <property type="evidence" value="ECO:0007669"/>
    <property type="project" value="InterPro"/>
</dbReference>
<proteinExistence type="inferred from homology"/>
<dbReference type="PANTHER" id="PTHR30411:SF0">
    <property type="entry name" value="CYS-TRNA(PRO)_CYS-TRNA(CYS) DEACYLASE YBAK"/>
    <property type="match status" value="1"/>
</dbReference>
<dbReference type="CDD" id="cd00002">
    <property type="entry name" value="YbaK_deacylase"/>
    <property type="match status" value="1"/>
</dbReference>
<dbReference type="PANTHER" id="PTHR30411">
    <property type="entry name" value="CYTOPLASMIC PROTEIN"/>
    <property type="match status" value="1"/>
</dbReference>
<protein>
    <recommendedName>
        <fullName evidence="4">Cys-tRNA(Pro)/Cys-tRNA(Cys) deacylase</fullName>
        <ecNumber evidence="4">4.2.-.-</ecNumber>
    </recommendedName>
</protein>
<name>A0A9E8RX15_9BACI</name>
<dbReference type="InterPro" id="IPR004369">
    <property type="entry name" value="Prolyl-tRNA_editing_YbaK/EbsC"/>
</dbReference>